<evidence type="ECO:0000313" key="2">
    <source>
        <dbReference type="EMBL" id="MBR9973803.1"/>
    </source>
</evidence>
<dbReference type="Pfam" id="PF04796">
    <property type="entry name" value="RepA_C"/>
    <property type="match status" value="1"/>
</dbReference>
<sequence length="323" mass="36529">MARTSDETALRLINAAAGITSAPAKADIVYMVRHFIQATLPHRDPGPVPVWRKHNGRLTLTVTPYRDETGQPRYPYGSIPRLLLFWIVTEAVRSKSRRLEFGRSLADFMRLVGLNPETGGGKRGDAHRLRQQMLWLFRAQISISESEEAWINMPLTEGGQVWWSHAVPNQQSLFGSFIILGETFFRAILASSVPVDRRALHGLRRSPLALDFYAWATYRVFTLSGRGCFIPWTRLSQQFGADYADSSNFQKAALRSLRRVALFYRGLRYRIEPGGVRLLPSLPAINPCGSLPFINGETVRPAKPRPHKASLTYPPKPTVKRYE</sequence>
<feature type="region of interest" description="Disordered" evidence="1">
    <location>
        <begin position="301"/>
        <end position="323"/>
    </location>
</feature>
<dbReference type="Proteomes" id="UP000680714">
    <property type="component" value="Unassembled WGS sequence"/>
</dbReference>
<dbReference type="EMBL" id="JAGTUF010000032">
    <property type="protein sequence ID" value="MBR9973803.1"/>
    <property type="molecule type" value="Genomic_DNA"/>
</dbReference>
<keyword evidence="3" id="KW-1185">Reference proteome</keyword>
<dbReference type="InterPro" id="IPR006881">
    <property type="entry name" value="RepA_C"/>
</dbReference>
<organism evidence="2 3">
    <name type="scientific">Magnetospirillum sulfuroxidans</name>
    <dbReference type="NCBI Taxonomy" id="611300"/>
    <lineage>
        <taxon>Bacteria</taxon>
        <taxon>Pseudomonadati</taxon>
        <taxon>Pseudomonadota</taxon>
        <taxon>Alphaproteobacteria</taxon>
        <taxon>Rhodospirillales</taxon>
        <taxon>Rhodospirillaceae</taxon>
        <taxon>Magnetospirillum</taxon>
    </lineage>
</organism>
<reference evidence="2 3" key="1">
    <citation type="submission" date="2021-04" db="EMBL/GenBank/DDBJ databases">
        <title>Magnetospirillum sulfuroxidans sp. nov., a facultative chemolithoautotrophic sulfur-oxidizing alphaproteobacterium isolated from freshwater sediment and proposals for Paramagetospirillum gen. nov., and Magnetospirillaceae fam. nov.</title>
        <authorList>
            <person name="Koziaeva V."/>
            <person name="Geelhoed J.S."/>
            <person name="Sorokin D.Y."/>
            <person name="Grouzdev D.S."/>
        </authorList>
    </citation>
    <scope>NUCLEOTIDE SEQUENCE [LARGE SCALE GENOMIC DNA]</scope>
    <source>
        <strain evidence="2 3">J10</strain>
    </source>
</reference>
<accession>A0ABS5IJB8</accession>
<comment type="caution">
    <text evidence="2">The sequence shown here is derived from an EMBL/GenBank/DDBJ whole genome shotgun (WGS) entry which is preliminary data.</text>
</comment>
<evidence type="ECO:0000313" key="3">
    <source>
        <dbReference type="Proteomes" id="UP000680714"/>
    </source>
</evidence>
<evidence type="ECO:0000256" key="1">
    <source>
        <dbReference type="SAM" id="MobiDB-lite"/>
    </source>
</evidence>
<dbReference type="RefSeq" id="WP_211551879.1">
    <property type="nucleotide sequence ID" value="NZ_JAGTUF010000032.1"/>
</dbReference>
<proteinExistence type="predicted"/>
<name>A0ABS5IJB8_9PROT</name>
<evidence type="ECO:0008006" key="4">
    <source>
        <dbReference type="Google" id="ProtNLM"/>
    </source>
</evidence>
<gene>
    <name evidence="2" type="ORF">KEC16_18915</name>
</gene>
<protein>
    <recommendedName>
        <fullName evidence="4">Plasmid encoded RepA protein</fullName>
    </recommendedName>
</protein>